<organism evidence="11 12">
    <name type="scientific">Rhizoctonia solani</name>
    <dbReference type="NCBI Taxonomy" id="456999"/>
    <lineage>
        <taxon>Eukaryota</taxon>
        <taxon>Fungi</taxon>
        <taxon>Dikarya</taxon>
        <taxon>Basidiomycota</taxon>
        <taxon>Agaricomycotina</taxon>
        <taxon>Agaricomycetes</taxon>
        <taxon>Cantharellales</taxon>
        <taxon>Ceratobasidiaceae</taxon>
        <taxon>Rhizoctonia</taxon>
    </lineage>
</organism>
<gene>
    <name evidence="11" type="ORF">RDB_LOCUS61032</name>
</gene>
<dbReference type="GO" id="GO:0008270">
    <property type="term" value="F:zinc ion binding"/>
    <property type="evidence" value="ECO:0007669"/>
    <property type="project" value="UniProtKB-KW"/>
</dbReference>
<dbReference type="SMART" id="SM00184">
    <property type="entry name" value="RING"/>
    <property type="match status" value="1"/>
</dbReference>
<dbReference type="PROSITE" id="PS51194">
    <property type="entry name" value="HELICASE_CTER"/>
    <property type="match status" value="1"/>
</dbReference>
<dbReference type="CDD" id="cd18793">
    <property type="entry name" value="SF2_C_SNF"/>
    <property type="match status" value="1"/>
</dbReference>
<keyword evidence="5" id="KW-0067">ATP-binding</keyword>
<evidence type="ECO:0000259" key="8">
    <source>
        <dbReference type="PROSITE" id="PS50089"/>
    </source>
</evidence>
<evidence type="ECO:0000256" key="3">
    <source>
        <dbReference type="ARBA" id="ARBA00022801"/>
    </source>
</evidence>
<dbReference type="PANTHER" id="PTHR45626:SF22">
    <property type="entry name" value="DNA REPAIR PROTEIN RAD5"/>
    <property type="match status" value="1"/>
</dbReference>
<comment type="similarity">
    <text evidence="1">Belongs to the SNF2/RAD54 helicase family.</text>
</comment>
<keyword evidence="4" id="KW-0347">Helicase</keyword>
<feature type="domain" description="Helicase ATP-binding" evidence="9">
    <location>
        <begin position="1"/>
        <end position="195"/>
    </location>
</feature>
<dbReference type="InterPro" id="IPR014001">
    <property type="entry name" value="Helicase_ATP-bd"/>
</dbReference>
<evidence type="ECO:0000256" key="2">
    <source>
        <dbReference type="ARBA" id="ARBA00022741"/>
    </source>
</evidence>
<dbReference type="SMART" id="SM00487">
    <property type="entry name" value="DEXDc"/>
    <property type="match status" value="1"/>
</dbReference>
<keyword evidence="3" id="KW-0378">Hydrolase</keyword>
<keyword evidence="6" id="KW-0863">Zinc-finger</keyword>
<feature type="compositionally biased region" description="Acidic residues" evidence="7">
    <location>
        <begin position="336"/>
        <end position="348"/>
    </location>
</feature>
<dbReference type="Pfam" id="PF00176">
    <property type="entry name" value="SNF2-rel_dom"/>
    <property type="match status" value="1"/>
</dbReference>
<evidence type="ECO:0000256" key="1">
    <source>
        <dbReference type="ARBA" id="ARBA00007025"/>
    </source>
</evidence>
<evidence type="ECO:0000313" key="11">
    <source>
        <dbReference type="EMBL" id="CAE7127334.1"/>
    </source>
</evidence>
<dbReference type="Proteomes" id="UP000663827">
    <property type="component" value="Unassembled WGS sequence"/>
</dbReference>
<dbReference type="Gene3D" id="3.30.40.10">
    <property type="entry name" value="Zinc/RING finger domain, C3HC4 (zinc finger)"/>
    <property type="match status" value="1"/>
</dbReference>
<dbReference type="GO" id="GO:0006281">
    <property type="term" value="P:DNA repair"/>
    <property type="evidence" value="ECO:0007669"/>
    <property type="project" value="TreeGrafter"/>
</dbReference>
<dbReference type="GO" id="GO:0016787">
    <property type="term" value="F:hydrolase activity"/>
    <property type="evidence" value="ECO:0007669"/>
    <property type="project" value="UniProtKB-KW"/>
</dbReference>
<dbReference type="GO" id="GO:0004386">
    <property type="term" value="F:helicase activity"/>
    <property type="evidence" value="ECO:0007669"/>
    <property type="project" value="UniProtKB-KW"/>
</dbReference>
<dbReference type="Gene3D" id="3.40.50.300">
    <property type="entry name" value="P-loop containing nucleotide triphosphate hydrolases"/>
    <property type="match status" value="1"/>
</dbReference>
<dbReference type="SUPFAM" id="SSF57850">
    <property type="entry name" value="RING/U-box"/>
    <property type="match status" value="1"/>
</dbReference>
<evidence type="ECO:0000256" key="4">
    <source>
        <dbReference type="ARBA" id="ARBA00022806"/>
    </source>
</evidence>
<dbReference type="InterPro" id="IPR000330">
    <property type="entry name" value="SNF2_N"/>
</dbReference>
<dbReference type="GO" id="GO:0005634">
    <property type="term" value="C:nucleus"/>
    <property type="evidence" value="ECO:0007669"/>
    <property type="project" value="TreeGrafter"/>
</dbReference>
<dbReference type="GO" id="GO:0008094">
    <property type="term" value="F:ATP-dependent activity, acting on DNA"/>
    <property type="evidence" value="ECO:0007669"/>
    <property type="project" value="TreeGrafter"/>
</dbReference>
<keyword evidence="2" id="KW-0547">Nucleotide-binding</keyword>
<dbReference type="PROSITE" id="PS50089">
    <property type="entry name" value="ZF_RING_2"/>
    <property type="match status" value="1"/>
</dbReference>
<evidence type="ECO:0000256" key="7">
    <source>
        <dbReference type="SAM" id="MobiDB-lite"/>
    </source>
</evidence>
<evidence type="ECO:0000313" key="12">
    <source>
        <dbReference type="Proteomes" id="UP000663827"/>
    </source>
</evidence>
<dbReference type="EMBL" id="CAJNJQ010001222">
    <property type="protein sequence ID" value="CAE7127334.1"/>
    <property type="molecule type" value="Genomic_DNA"/>
</dbReference>
<dbReference type="PROSITE" id="PS51192">
    <property type="entry name" value="HELICASE_ATP_BIND_1"/>
    <property type="match status" value="1"/>
</dbReference>
<accession>A0A8H3HUF0</accession>
<dbReference type="Gene3D" id="3.40.50.10810">
    <property type="entry name" value="Tandem AAA-ATPase domain"/>
    <property type="match status" value="1"/>
</dbReference>
<keyword evidence="6" id="KW-0862">Zinc</keyword>
<dbReference type="GO" id="GO:0005524">
    <property type="term" value="F:ATP binding"/>
    <property type="evidence" value="ECO:0007669"/>
    <property type="project" value="UniProtKB-KW"/>
</dbReference>
<dbReference type="InterPro" id="IPR001841">
    <property type="entry name" value="Znf_RING"/>
</dbReference>
<feature type="domain" description="Helicase C-terminal" evidence="10">
    <location>
        <begin position="465"/>
        <end position="619"/>
    </location>
</feature>
<dbReference type="InterPro" id="IPR049730">
    <property type="entry name" value="SNF2/RAD54-like_C"/>
</dbReference>
<protein>
    <submittedName>
        <fullName evidence="11">Uncharacterized protein</fullName>
    </submittedName>
</protein>
<dbReference type="CDD" id="cd18008">
    <property type="entry name" value="DEXDc_SHPRH-like"/>
    <property type="match status" value="1"/>
</dbReference>
<dbReference type="PANTHER" id="PTHR45626">
    <property type="entry name" value="TRANSCRIPTION TERMINATION FACTOR 2-RELATED"/>
    <property type="match status" value="1"/>
</dbReference>
<name>A0A8H3HUF0_9AGAM</name>
<sequence>MGMGKSIMMSSLIHTSRGTSPTSATTPSILPAHSIIAAFGKRKRGDANTNQPVEPHATLLIAPISLLSQWQSELERSGKSDTLRTMIWHGLNRANLFEALGPQKTGERPVDVVITSYGTLSSEYANVEKGKASQIYDIQWMRVVLDEAHYCKSRHTKNAKACYKLNSVYRWALTGTPIVNRLEDLYSLLCFLQYEPWSSFAYFKSFVTTPFLNRDPRAIEIIQVILENVLLRREKNMKDVDGNRIVELPPKVMSIEELTFSPEERRTYEELYIDAKADFGVMDNAGTITKGFAHMFAQIMRFAGTAIFSYSRIHVRSRLRQAVLHPDLVKARKEDSEEADIVGSDDENDFHSNPWPSTDIQEPGYGECSICFEPIKSPVTIKECGHTGCNECFTNFLAMCQEKGSEVVCPVCRIPIDGELMHDVPNAVAVKEESTGTSGNEQLIPGSQKVIGSQANQGEFKSSTKVDALLRNLNELREQDPSFRAIVFSQFTSFLDIIQKALALHEFENMRLDGSMSQQQRSHALRSFAIPSATPKIFCISLRAGGVGLNLTQAQYVFMMDFWWNRAAENQAIDRIHRIGQTRTVYVKHFVIKNTIEKRVLQIQKRKTAIVKGAFGKAGDKGTKESVQNMKLMFGD</sequence>
<feature type="region of interest" description="Disordered" evidence="7">
    <location>
        <begin position="335"/>
        <end position="354"/>
    </location>
</feature>
<dbReference type="InterPro" id="IPR001650">
    <property type="entry name" value="Helicase_C-like"/>
</dbReference>
<keyword evidence="6" id="KW-0479">Metal-binding</keyword>
<comment type="caution">
    <text evidence="11">The sequence shown here is derived from an EMBL/GenBank/DDBJ whole genome shotgun (WGS) entry which is preliminary data.</text>
</comment>
<dbReference type="Pfam" id="PF00271">
    <property type="entry name" value="Helicase_C"/>
    <property type="match status" value="1"/>
</dbReference>
<evidence type="ECO:0000259" key="9">
    <source>
        <dbReference type="PROSITE" id="PS51192"/>
    </source>
</evidence>
<proteinExistence type="inferred from homology"/>
<dbReference type="Pfam" id="PF14634">
    <property type="entry name" value="zf-RING_5"/>
    <property type="match status" value="1"/>
</dbReference>
<feature type="domain" description="RING-type" evidence="8">
    <location>
        <begin position="368"/>
        <end position="413"/>
    </location>
</feature>
<reference evidence="11" key="1">
    <citation type="submission" date="2021-01" db="EMBL/GenBank/DDBJ databases">
        <authorList>
            <person name="Kaushik A."/>
        </authorList>
    </citation>
    <scope>NUCLEOTIDE SEQUENCE</scope>
    <source>
        <strain evidence="11">AG5</strain>
    </source>
</reference>
<evidence type="ECO:0000259" key="10">
    <source>
        <dbReference type="PROSITE" id="PS51194"/>
    </source>
</evidence>
<dbReference type="InterPro" id="IPR050628">
    <property type="entry name" value="SNF2_RAD54_helicase_TF"/>
</dbReference>
<dbReference type="InterPro" id="IPR013083">
    <property type="entry name" value="Znf_RING/FYVE/PHD"/>
</dbReference>
<dbReference type="InterPro" id="IPR027417">
    <property type="entry name" value="P-loop_NTPase"/>
</dbReference>
<dbReference type="SUPFAM" id="SSF52540">
    <property type="entry name" value="P-loop containing nucleoside triphosphate hydrolases"/>
    <property type="match status" value="2"/>
</dbReference>
<dbReference type="InterPro" id="IPR038718">
    <property type="entry name" value="SNF2-like_sf"/>
</dbReference>
<dbReference type="AlphaFoldDB" id="A0A8H3HUF0"/>
<evidence type="ECO:0000256" key="5">
    <source>
        <dbReference type="ARBA" id="ARBA00022840"/>
    </source>
</evidence>
<dbReference type="SMART" id="SM00490">
    <property type="entry name" value="HELICc"/>
    <property type="match status" value="1"/>
</dbReference>
<evidence type="ECO:0000256" key="6">
    <source>
        <dbReference type="PROSITE-ProRule" id="PRU00175"/>
    </source>
</evidence>